<keyword evidence="2" id="KW-1185">Reference proteome</keyword>
<dbReference type="PANTHER" id="PTHR35631">
    <property type="entry name" value="OS08G0114150 PROTEIN"/>
    <property type="match status" value="1"/>
</dbReference>
<evidence type="ECO:0000313" key="2">
    <source>
        <dbReference type="Proteomes" id="UP001154282"/>
    </source>
</evidence>
<name>A0AAV0LLD2_9ROSI</name>
<dbReference type="AlphaFoldDB" id="A0AAV0LLD2"/>
<gene>
    <name evidence="1" type="ORF">LITE_LOCUS24532</name>
</gene>
<dbReference type="Proteomes" id="UP001154282">
    <property type="component" value="Unassembled WGS sequence"/>
</dbReference>
<reference evidence="1" key="1">
    <citation type="submission" date="2022-08" db="EMBL/GenBank/DDBJ databases">
        <authorList>
            <person name="Gutierrez-Valencia J."/>
        </authorList>
    </citation>
    <scope>NUCLEOTIDE SEQUENCE</scope>
</reference>
<protein>
    <submittedName>
        <fullName evidence="1">Uncharacterized protein</fullName>
    </submittedName>
</protein>
<proteinExistence type="predicted"/>
<comment type="caution">
    <text evidence="1">The sequence shown here is derived from an EMBL/GenBank/DDBJ whole genome shotgun (WGS) entry which is preliminary data.</text>
</comment>
<dbReference type="EMBL" id="CAMGYJ010000006">
    <property type="protein sequence ID" value="CAI0435037.1"/>
    <property type="molecule type" value="Genomic_DNA"/>
</dbReference>
<organism evidence="1 2">
    <name type="scientific">Linum tenue</name>
    <dbReference type="NCBI Taxonomy" id="586396"/>
    <lineage>
        <taxon>Eukaryota</taxon>
        <taxon>Viridiplantae</taxon>
        <taxon>Streptophyta</taxon>
        <taxon>Embryophyta</taxon>
        <taxon>Tracheophyta</taxon>
        <taxon>Spermatophyta</taxon>
        <taxon>Magnoliopsida</taxon>
        <taxon>eudicotyledons</taxon>
        <taxon>Gunneridae</taxon>
        <taxon>Pentapetalae</taxon>
        <taxon>rosids</taxon>
        <taxon>fabids</taxon>
        <taxon>Malpighiales</taxon>
        <taxon>Linaceae</taxon>
        <taxon>Linum</taxon>
    </lineage>
</organism>
<evidence type="ECO:0000313" key="1">
    <source>
        <dbReference type="EMBL" id="CAI0435037.1"/>
    </source>
</evidence>
<accession>A0AAV0LLD2</accession>
<dbReference type="PANTHER" id="PTHR35631:SF15">
    <property type="entry name" value="OS08G0114175 PROTEIN"/>
    <property type="match status" value="1"/>
</dbReference>
<sequence length="121" mass="13791">MRALPKAQIIPFSAFWLRSSVVSVLISLISDTWVNGPHDIKLIWVSHVSLMRCTNARAWRTPPISVKFFPIGPYVMGLSIVTLATRSFRPTFWSGSEWIDSPKHISTHYTLIDLFILHLEA</sequence>